<gene>
    <name evidence="2" type="primary">eccB_2</name>
    <name evidence="2" type="ORF">GCM10022222_79980</name>
</gene>
<feature type="transmembrane region" description="Helical" evidence="1">
    <location>
        <begin position="40"/>
        <end position="61"/>
    </location>
</feature>
<evidence type="ECO:0000313" key="3">
    <source>
        <dbReference type="Proteomes" id="UP001500689"/>
    </source>
</evidence>
<name>A0ABP6YGD8_9PSEU</name>
<dbReference type="NCBIfam" id="TIGR03919">
    <property type="entry name" value="T7SS_EccB"/>
    <property type="match status" value="1"/>
</dbReference>
<organism evidence="2 3">
    <name type="scientific">Amycolatopsis ultiminotia</name>
    <dbReference type="NCBI Taxonomy" id="543629"/>
    <lineage>
        <taxon>Bacteria</taxon>
        <taxon>Bacillati</taxon>
        <taxon>Actinomycetota</taxon>
        <taxon>Actinomycetes</taxon>
        <taxon>Pseudonocardiales</taxon>
        <taxon>Pseudonocardiaceae</taxon>
        <taxon>Amycolatopsis</taxon>
    </lineage>
</organism>
<dbReference type="PANTHER" id="PTHR40765:SF2">
    <property type="entry name" value="ESX-2 SECRETION SYSTEM ATPASE ECCB2"/>
    <property type="match status" value="1"/>
</dbReference>
<dbReference type="InterPro" id="IPR044857">
    <property type="entry name" value="T7SS_EccB_R1"/>
</dbReference>
<accession>A0ABP6YGD8</accession>
<dbReference type="InterPro" id="IPR007795">
    <property type="entry name" value="T7SS_EccB"/>
</dbReference>
<protein>
    <submittedName>
        <fullName evidence="2">Type VII secretion protein EccB</fullName>
    </submittedName>
</protein>
<keyword evidence="3" id="KW-1185">Reference proteome</keyword>
<dbReference type="Proteomes" id="UP001500689">
    <property type="component" value="Unassembled WGS sequence"/>
</dbReference>
<keyword evidence="1" id="KW-0812">Transmembrane</keyword>
<comment type="caution">
    <text evidence="2">The sequence shown here is derived from an EMBL/GenBank/DDBJ whole genome shotgun (WGS) entry which is preliminary data.</text>
</comment>
<dbReference type="Gene3D" id="3.30.2390.20">
    <property type="entry name" value="Type VII secretion system EccB, repeat 1 domain"/>
    <property type="match status" value="1"/>
</dbReference>
<sequence length="465" mass="47758">MATARDRLQAHQFLLQRTVSALVTRETDPEQPPFRLPSGAAVAGVVLAVVALAASGVYGLLSPGGDHSWQDGKSVVVEKETGTRYVYLNGKLDPVANYSSALLALGTHAQTTSVSAASLAGVPRGPRIGIQDAPDALPGTDRVLTEGWTLCSQPGTDLAGATTYRSALFVGHQPPGGTPLGGRGLLVQTPESGDEYLVSGGYRHRIAAEDAVTVGLALGSAPVTRVGAAVVDVLPEGAPVMPIPVPDAGKPSPAVPGRTDILAGQLLVRGNQHYLAESGQLRPISALEYEIQRAYRPTTDAYAGAEPFPVQLSPIELSGAKVAGRPAATGSELPAAQPDFAPAADDHVCLTFDPGSFVPRVSVDDVLPPPATTTAGRTTGGVALADQVVVAPGTAAVVEVRASDHAPAGTYAVVTDLGRAYPLATPDVLGYLGYNGIQPVRVPSALIARVPQGPGLDHDSALKQW</sequence>
<dbReference type="PANTHER" id="PTHR40765">
    <property type="entry name" value="ESX-2 SECRETION SYSTEM ATPASE ECCB2"/>
    <property type="match status" value="1"/>
</dbReference>
<keyword evidence="1" id="KW-1133">Transmembrane helix</keyword>
<dbReference type="RefSeq" id="WP_344868680.1">
    <property type="nucleotide sequence ID" value="NZ_BAAAZN010000028.1"/>
</dbReference>
<evidence type="ECO:0000313" key="2">
    <source>
        <dbReference type="EMBL" id="GAA3583209.1"/>
    </source>
</evidence>
<evidence type="ECO:0000256" key="1">
    <source>
        <dbReference type="SAM" id="Phobius"/>
    </source>
</evidence>
<keyword evidence="1" id="KW-0472">Membrane</keyword>
<reference evidence="3" key="1">
    <citation type="journal article" date="2019" name="Int. J. Syst. Evol. Microbiol.">
        <title>The Global Catalogue of Microorganisms (GCM) 10K type strain sequencing project: providing services to taxonomists for standard genome sequencing and annotation.</title>
        <authorList>
            <consortium name="The Broad Institute Genomics Platform"/>
            <consortium name="The Broad Institute Genome Sequencing Center for Infectious Disease"/>
            <person name="Wu L."/>
            <person name="Ma J."/>
        </authorList>
    </citation>
    <scope>NUCLEOTIDE SEQUENCE [LARGE SCALE GENOMIC DNA]</scope>
    <source>
        <strain evidence="3">JCM 16898</strain>
    </source>
</reference>
<proteinExistence type="predicted"/>
<dbReference type="EMBL" id="BAAAZN010000028">
    <property type="protein sequence ID" value="GAA3583209.1"/>
    <property type="molecule type" value="Genomic_DNA"/>
</dbReference>
<dbReference type="Pfam" id="PF05108">
    <property type="entry name" value="T7SS_ESX1_EccB"/>
    <property type="match status" value="1"/>
</dbReference>